<dbReference type="SUPFAM" id="SSF46626">
    <property type="entry name" value="Cytochrome c"/>
    <property type="match status" value="1"/>
</dbReference>
<dbReference type="Gene3D" id="1.10.760.10">
    <property type="entry name" value="Cytochrome c-like domain"/>
    <property type="match status" value="1"/>
</dbReference>
<accession>A0ABQ1MXM0</accession>
<protein>
    <submittedName>
        <fullName evidence="2">Uncharacterized protein</fullName>
    </submittedName>
</protein>
<dbReference type="Proteomes" id="UP000602004">
    <property type="component" value="Unassembled WGS sequence"/>
</dbReference>
<dbReference type="PANTHER" id="PTHR35008:SF8">
    <property type="entry name" value="ALCOHOL DEHYDROGENASE CYTOCHROME C SUBUNIT"/>
    <property type="match status" value="1"/>
</dbReference>
<sequence>MPEFIDRQHARRHEDGTKTAPSSFTMPAFGWRLNDQEVADVTNFVRNSWGNTGSTVSATDVAKVRKTVAVHAPGMPSGAALSL</sequence>
<reference evidence="3" key="1">
    <citation type="journal article" date="2019" name="Int. J. Syst. Evol. Microbiol.">
        <title>The Global Catalogue of Microorganisms (GCM) 10K type strain sequencing project: providing services to taxonomists for standard genome sequencing and annotation.</title>
        <authorList>
            <consortium name="The Broad Institute Genomics Platform"/>
            <consortium name="The Broad Institute Genome Sequencing Center for Infectious Disease"/>
            <person name="Wu L."/>
            <person name="Ma J."/>
        </authorList>
    </citation>
    <scope>NUCLEOTIDE SEQUENCE [LARGE SCALE GENOMIC DNA]</scope>
    <source>
        <strain evidence="3">CGMCC 1.15103</strain>
    </source>
</reference>
<dbReference type="InterPro" id="IPR036909">
    <property type="entry name" value="Cyt_c-like_dom_sf"/>
</dbReference>
<evidence type="ECO:0000313" key="3">
    <source>
        <dbReference type="Proteomes" id="UP000602004"/>
    </source>
</evidence>
<dbReference type="InterPro" id="IPR051459">
    <property type="entry name" value="Cytochrome_c-type_DH"/>
</dbReference>
<dbReference type="EMBL" id="BMHL01000006">
    <property type="protein sequence ID" value="GGC48992.1"/>
    <property type="molecule type" value="Genomic_DNA"/>
</dbReference>
<feature type="compositionally biased region" description="Basic and acidic residues" evidence="1">
    <location>
        <begin position="1"/>
        <end position="17"/>
    </location>
</feature>
<evidence type="ECO:0000313" key="2">
    <source>
        <dbReference type="EMBL" id="GGC48992.1"/>
    </source>
</evidence>
<dbReference type="PANTHER" id="PTHR35008">
    <property type="entry name" value="BLL4482 PROTEIN-RELATED"/>
    <property type="match status" value="1"/>
</dbReference>
<name>A0ABQ1MXM0_9BURK</name>
<proteinExistence type="predicted"/>
<feature type="region of interest" description="Disordered" evidence="1">
    <location>
        <begin position="1"/>
        <end position="23"/>
    </location>
</feature>
<comment type="caution">
    <text evidence="2">The sequence shown here is derived from an EMBL/GenBank/DDBJ whole genome shotgun (WGS) entry which is preliminary data.</text>
</comment>
<organism evidence="2 3">
    <name type="scientific">Paraburkholderia caffeinilytica</name>
    <dbReference type="NCBI Taxonomy" id="1761016"/>
    <lineage>
        <taxon>Bacteria</taxon>
        <taxon>Pseudomonadati</taxon>
        <taxon>Pseudomonadota</taxon>
        <taxon>Betaproteobacteria</taxon>
        <taxon>Burkholderiales</taxon>
        <taxon>Burkholderiaceae</taxon>
        <taxon>Paraburkholderia</taxon>
    </lineage>
</organism>
<keyword evidence="3" id="KW-1185">Reference proteome</keyword>
<evidence type="ECO:0000256" key="1">
    <source>
        <dbReference type="SAM" id="MobiDB-lite"/>
    </source>
</evidence>
<gene>
    <name evidence="2" type="ORF">GCM10011400_40500</name>
</gene>